<dbReference type="GO" id="GO:0051996">
    <property type="term" value="F:squalene synthase [NAD(P)H] activity"/>
    <property type="evidence" value="ECO:0007669"/>
    <property type="project" value="InterPro"/>
</dbReference>
<dbReference type="InterPro" id="IPR033904">
    <property type="entry name" value="Trans_IPPS_HH"/>
</dbReference>
<dbReference type="InterPro" id="IPR008949">
    <property type="entry name" value="Isoprenoid_synthase_dom_sf"/>
</dbReference>
<dbReference type="PROSITE" id="PS01044">
    <property type="entry name" value="SQUALEN_PHYTOEN_SYN_1"/>
    <property type="match status" value="1"/>
</dbReference>
<dbReference type="PANTHER" id="PTHR31480">
    <property type="entry name" value="BIFUNCTIONAL LYCOPENE CYCLASE/PHYTOENE SYNTHASE"/>
    <property type="match status" value="1"/>
</dbReference>
<dbReference type="EMBL" id="LT607412">
    <property type="protein sequence ID" value="SCE85079.1"/>
    <property type="molecule type" value="Genomic_DNA"/>
</dbReference>
<evidence type="ECO:0000256" key="2">
    <source>
        <dbReference type="ARBA" id="ARBA00022679"/>
    </source>
</evidence>
<dbReference type="Gene3D" id="1.10.600.10">
    <property type="entry name" value="Farnesyl Diphosphate Synthase"/>
    <property type="match status" value="1"/>
</dbReference>
<dbReference type="Proteomes" id="UP000198243">
    <property type="component" value="Chromosome I"/>
</dbReference>
<protein>
    <submittedName>
        <fullName evidence="3">Phytoene synthase</fullName>
    </submittedName>
</protein>
<dbReference type="InterPro" id="IPR002060">
    <property type="entry name" value="Squ/phyt_synthse"/>
</dbReference>
<proteinExistence type="predicted"/>
<dbReference type="SFLD" id="SFLDS00005">
    <property type="entry name" value="Isoprenoid_Synthase_Type_I"/>
    <property type="match status" value="1"/>
</dbReference>
<dbReference type="RefSeq" id="WP_089018214.1">
    <property type="nucleotide sequence ID" value="NZ_LT607412.1"/>
</dbReference>
<dbReference type="SUPFAM" id="SSF48576">
    <property type="entry name" value="Terpenoid synthases"/>
    <property type="match status" value="1"/>
</dbReference>
<evidence type="ECO:0000313" key="4">
    <source>
        <dbReference type="Proteomes" id="UP000198243"/>
    </source>
</evidence>
<keyword evidence="4" id="KW-1185">Reference proteome</keyword>
<dbReference type="InterPro" id="IPR019845">
    <property type="entry name" value="Squalene/phytoene_synthase_CS"/>
</dbReference>
<dbReference type="CDD" id="cd00683">
    <property type="entry name" value="Trans_IPPS_HH"/>
    <property type="match status" value="1"/>
</dbReference>
<dbReference type="Pfam" id="PF00494">
    <property type="entry name" value="SQS_PSY"/>
    <property type="match status" value="1"/>
</dbReference>
<reference evidence="4" key="1">
    <citation type="submission" date="2016-06" db="EMBL/GenBank/DDBJ databases">
        <authorList>
            <person name="Varghese N."/>
            <person name="Submissions Spin"/>
        </authorList>
    </citation>
    <scope>NUCLEOTIDE SEQUENCE [LARGE SCALE GENOMIC DNA]</scope>
    <source>
        <strain evidence="4">DSM 44875</strain>
    </source>
</reference>
<evidence type="ECO:0000256" key="1">
    <source>
        <dbReference type="ARBA" id="ARBA00004684"/>
    </source>
</evidence>
<dbReference type="OrthoDB" id="9807580at2"/>
<dbReference type="AlphaFoldDB" id="A0A1C4VMT5"/>
<name>A0A1C4VMT5_9ACTN</name>
<accession>A0A1C4VMT5</accession>
<keyword evidence="2" id="KW-0808">Transferase</keyword>
<dbReference type="GO" id="GO:0004311">
    <property type="term" value="F:geranylgeranyl diphosphate synthase activity"/>
    <property type="evidence" value="ECO:0007669"/>
    <property type="project" value="InterPro"/>
</dbReference>
<dbReference type="PROSITE" id="PS01045">
    <property type="entry name" value="SQUALEN_PHYTOEN_SYN_2"/>
    <property type="match status" value="1"/>
</dbReference>
<dbReference type="GO" id="GO:0016117">
    <property type="term" value="P:carotenoid biosynthetic process"/>
    <property type="evidence" value="ECO:0007669"/>
    <property type="project" value="UniProtKB-ARBA"/>
</dbReference>
<organism evidence="3 4">
    <name type="scientific">Micromonospora coriariae</name>
    <dbReference type="NCBI Taxonomy" id="285665"/>
    <lineage>
        <taxon>Bacteria</taxon>
        <taxon>Bacillati</taxon>
        <taxon>Actinomycetota</taxon>
        <taxon>Actinomycetes</taxon>
        <taxon>Micromonosporales</taxon>
        <taxon>Micromonosporaceae</taxon>
        <taxon>Micromonospora</taxon>
    </lineage>
</organism>
<dbReference type="InterPro" id="IPR044843">
    <property type="entry name" value="Trans_IPPS_bact-type"/>
</dbReference>
<comment type="pathway">
    <text evidence="1">Carotenoid biosynthesis; phytoene biosynthesis.</text>
</comment>
<evidence type="ECO:0000313" key="3">
    <source>
        <dbReference type="EMBL" id="SCE85079.1"/>
    </source>
</evidence>
<dbReference type="UniPathway" id="UPA00799"/>
<dbReference type="SFLD" id="SFLDG01018">
    <property type="entry name" value="Squalene/Phytoene_Synthase_Lik"/>
    <property type="match status" value="1"/>
</dbReference>
<sequence>MDPDLTAAYDRCRELHRRHGRTYYLATRLLPAWKRRHVHALYGFTRYADEIVDRTEDLPPAERAARLDYWASRFMAGLHGASVDDPLLPAVLHTIAVFNLDRNDFASFLKSMAMDLTVTAYPTYDHLLDYMEGSAAVIGTMMLPILGSSDPVAAREPARQLGFAFQLTNFIRDVAEDLDRGRTYLPDEDLAKFGVTNDELVHARARGRGTPRIRELIEYEVTRALAHYAAAAPGITMLAPASQACMRTAYALYGGILDEVAAQGYDVFARRALVPQRRRMAVAARALLTSAGTPVAIPGPKGRAPY</sequence>
<gene>
    <name evidence="3" type="ORF">GA0070607_2350</name>
</gene>
<dbReference type="SFLD" id="SFLDG01212">
    <property type="entry name" value="Phytoene_synthase_like"/>
    <property type="match status" value="1"/>
</dbReference>